<dbReference type="OrthoDB" id="1248037at2"/>
<accession>A0A316X1V6</accession>
<keyword evidence="3" id="KW-1185">Reference proteome</keyword>
<dbReference type="Proteomes" id="UP000236182">
    <property type="component" value="Unassembled WGS sequence"/>
</dbReference>
<reference evidence="2" key="1">
    <citation type="submission" date="2018-04" db="EMBL/GenBank/DDBJ databases">
        <title>Draft Genome Sequences of Chryseobacterium lactis NCTC11390T isolated from milk, Chryseobacterium oncorhynchi 701B-08T from rainbow trout, and Chryseobacterium viscerum 687B-08T from diseased fish.</title>
        <authorList>
            <person name="Jeong J.-J."/>
            <person name="Lee Y.J."/>
            <person name="Pathiraja D."/>
            <person name="Park B."/>
            <person name="Choi I.-G."/>
            <person name="Kim K.D."/>
        </authorList>
    </citation>
    <scope>NUCLEOTIDE SEQUENCE [LARGE SCALE GENOMIC DNA]</scope>
    <source>
        <strain evidence="2">701B-08</strain>
    </source>
</reference>
<evidence type="ECO:0000313" key="3">
    <source>
        <dbReference type="Proteomes" id="UP000236182"/>
    </source>
</evidence>
<dbReference type="RefSeq" id="WP_109618520.1">
    <property type="nucleotide sequence ID" value="NZ_PPEI02000001.1"/>
</dbReference>
<dbReference type="AlphaFoldDB" id="A0A316X1V6"/>
<name>A0A316X1V6_9FLAO</name>
<keyword evidence="1" id="KW-0732">Signal</keyword>
<evidence type="ECO:0008006" key="4">
    <source>
        <dbReference type="Google" id="ProtNLM"/>
    </source>
</evidence>
<evidence type="ECO:0000313" key="2">
    <source>
        <dbReference type="EMBL" id="PWN67832.1"/>
    </source>
</evidence>
<organism evidence="2 3">
    <name type="scientific">Chryseobacterium oncorhynchi</name>
    <dbReference type="NCBI Taxonomy" id="741074"/>
    <lineage>
        <taxon>Bacteria</taxon>
        <taxon>Pseudomonadati</taxon>
        <taxon>Bacteroidota</taxon>
        <taxon>Flavobacteriia</taxon>
        <taxon>Flavobacteriales</taxon>
        <taxon>Weeksellaceae</taxon>
        <taxon>Chryseobacterium group</taxon>
        <taxon>Chryseobacterium</taxon>
    </lineage>
</organism>
<dbReference type="EMBL" id="PPEI02000001">
    <property type="protein sequence ID" value="PWN67832.1"/>
    <property type="molecule type" value="Genomic_DNA"/>
</dbReference>
<comment type="caution">
    <text evidence="2">The sequence shown here is derived from an EMBL/GenBank/DDBJ whole genome shotgun (WGS) entry which is preliminary data.</text>
</comment>
<feature type="chain" id="PRO_5016366951" description="Lipoprotein" evidence="1">
    <location>
        <begin position="22"/>
        <end position="244"/>
    </location>
</feature>
<protein>
    <recommendedName>
        <fullName evidence="4">Lipoprotein</fullName>
    </recommendedName>
</protein>
<feature type="signal peptide" evidence="1">
    <location>
        <begin position="1"/>
        <end position="21"/>
    </location>
</feature>
<sequence length="244" mass="28216">MKLLVAITLLSALILNSCNKAKQVSGTYIMQSEMLPKVNGCCTNTEIIRLNEDETFSMYQQNDQGDYTTNDFAKGTFQLTKGLVSLKPDSINTHLDLSKATFRKDHANHGLDYLTRLDNKAKYHKMDFEKADSLYIRRVNSDNRESEEITIKKDGTARYVLYSSDQSQHTMAHTKNKKLTKEQFREYVKAMSQSSIFQPGITSKKYEISLLLSISEQNISLYDHNNIDKKLYDFFFEKVRSWVK</sequence>
<proteinExistence type="predicted"/>
<gene>
    <name evidence="2" type="ORF">C1638_004350</name>
</gene>
<evidence type="ECO:0000256" key="1">
    <source>
        <dbReference type="SAM" id="SignalP"/>
    </source>
</evidence>